<protein>
    <recommendedName>
        <fullName evidence="3">RING-type E3 ubiquitin transferase</fullName>
        <ecNumber evidence="3">2.3.2.27</ecNumber>
    </recommendedName>
</protein>
<keyword evidence="10" id="KW-1133">Transmembrane helix</keyword>
<evidence type="ECO:0000313" key="13">
    <source>
        <dbReference type="EMBL" id="QHS90634.1"/>
    </source>
</evidence>
<dbReference type="InterPro" id="IPR013083">
    <property type="entry name" value="Znf_RING/FYVE/PHD"/>
</dbReference>
<dbReference type="InterPro" id="IPR001841">
    <property type="entry name" value="Znf_RING"/>
</dbReference>
<evidence type="ECO:0000256" key="8">
    <source>
        <dbReference type="ARBA" id="ARBA00022786"/>
    </source>
</evidence>
<evidence type="ECO:0000256" key="4">
    <source>
        <dbReference type="ARBA" id="ARBA00022679"/>
    </source>
</evidence>
<keyword evidence="9" id="KW-0862">Zinc</keyword>
<keyword evidence="4" id="KW-0808">Transferase</keyword>
<keyword evidence="6" id="KW-0479">Metal-binding</keyword>
<evidence type="ECO:0000256" key="3">
    <source>
        <dbReference type="ARBA" id="ARBA00012483"/>
    </source>
</evidence>
<evidence type="ECO:0000256" key="10">
    <source>
        <dbReference type="ARBA" id="ARBA00022989"/>
    </source>
</evidence>
<comment type="subcellular location">
    <subcellularLocation>
        <location evidence="2">Membrane</location>
        <topology evidence="2">Multi-pass membrane protein</topology>
    </subcellularLocation>
</comment>
<dbReference type="Pfam" id="PF13639">
    <property type="entry name" value="zf-RING_2"/>
    <property type="match status" value="1"/>
</dbReference>
<dbReference type="PANTHER" id="PTHR45977">
    <property type="entry name" value="TARGET OF ERK KINASE MPK-1"/>
    <property type="match status" value="1"/>
</dbReference>
<evidence type="ECO:0000256" key="5">
    <source>
        <dbReference type="ARBA" id="ARBA00022692"/>
    </source>
</evidence>
<dbReference type="PROSITE" id="PS00518">
    <property type="entry name" value="ZF_RING_1"/>
    <property type="match status" value="1"/>
</dbReference>
<dbReference type="GO" id="GO:0061630">
    <property type="term" value="F:ubiquitin protein ligase activity"/>
    <property type="evidence" value="ECO:0007669"/>
    <property type="project" value="UniProtKB-EC"/>
</dbReference>
<dbReference type="Gene3D" id="3.30.40.10">
    <property type="entry name" value="Zinc/RING finger domain, C3HC4 (zinc finger)"/>
    <property type="match status" value="1"/>
</dbReference>
<dbReference type="PROSITE" id="PS50089">
    <property type="entry name" value="ZF_RING_2"/>
    <property type="match status" value="1"/>
</dbReference>
<dbReference type="PANTHER" id="PTHR45977:SF4">
    <property type="entry name" value="RING-TYPE DOMAIN-CONTAINING PROTEIN"/>
    <property type="match status" value="1"/>
</dbReference>
<dbReference type="GO" id="GO:0016020">
    <property type="term" value="C:membrane"/>
    <property type="evidence" value="ECO:0007669"/>
    <property type="project" value="UniProtKB-SubCell"/>
</dbReference>
<feature type="domain" description="RING-type" evidence="12">
    <location>
        <begin position="120"/>
        <end position="161"/>
    </location>
</feature>
<evidence type="ECO:0000259" key="12">
    <source>
        <dbReference type="PROSITE" id="PS50089"/>
    </source>
</evidence>
<dbReference type="GO" id="GO:0016567">
    <property type="term" value="P:protein ubiquitination"/>
    <property type="evidence" value="ECO:0007669"/>
    <property type="project" value="TreeGrafter"/>
</dbReference>
<organism evidence="13">
    <name type="scientific">viral metagenome</name>
    <dbReference type="NCBI Taxonomy" id="1070528"/>
    <lineage>
        <taxon>unclassified sequences</taxon>
        <taxon>metagenomes</taxon>
        <taxon>organismal metagenomes</taxon>
    </lineage>
</organism>
<keyword evidence="11" id="KW-0472">Membrane</keyword>
<dbReference type="AlphaFoldDB" id="A0A6C0BFX0"/>
<proteinExistence type="predicted"/>
<keyword evidence="5" id="KW-0812">Transmembrane</keyword>
<dbReference type="SUPFAM" id="SSF57850">
    <property type="entry name" value="RING/U-box"/>
    <property type="match status" value="1"/>
</dbReference>
<evidence type="ECO:0000256" key="6">
    <source>
        <dbReference type="ARBA" id="ARBA00022723"/>
    </source>
</evidence>
<evidence type="ECO:0000256" key="2">
    <source>
        <dbReference type="ARBA" id="ARBA00004141"/>
    </source>
</evidence>
<dbReference type="EC" id="2.3.2.27" evidence="3"/>
<reference evidence="13" key="1">
    <citation type="journal article" date="2020" name="Nature">
        <title>Giant virus diversity and host interactions through global metagenomics.</title>
        <authorList>
            <person name="Schulz F."/>
            <person name="Roux S."/>
            <person name="Paez-Espino D."/>
            <person name="Jungbluth S."/>
            <person name="Walsh D.A."/>
            <person name="Denef V.J."/>
            <person name="McMahon K.D."/>
            <person name="Konstantinidis K.T."/>
            <person name="Eloe-Fadrosh E.A."/>
            <person name="Kyrpides N.C."/>
            <person name="Woyke T."/>
        </authorList>
    </citation>
    <scope>NUCLEOTIDE SEQUENCE</scope>
    <source>
        <strain evidence="13">GVMAG-M-3300010354-11</strain>
    </source>
</reference>
<accession>A0A6C0BFX0</accession>
<keyword evidence="8" id="KW-0833">Ubl conjugation pathway</keyword>
<name>A0A6C0BFX0_9ZZZZ</name>
<dbReference type="GO" id="GO:0008270">
    <property type="term" value="F:zinc ion binding"/>
    <property type="evidence" value="ECO:0007669"/>
    <property type="project" value="UniProtKB-KW"/>
</dbReference>
<dbReference type="SMART" id="SM00184">
    <property type="entry name" value="RING"/>
    <property type="match status" value="1"/>
</dbReference>
<dbReference type="InterPro" id="IPR017907">
    <property type="entry name" value="Znf_RING_CS"/>
</dbReference>
<evidence type="ECO:0000256" key="7">
    <source>
        <dbReference type="ARBA" id="ARBA00022771"/>
    </source>
</evidence>
<comment type="catalytic activity">
    <reaction evidence="1">
        <text>S-ubiquitinyl-[E2 ubiquitin-conjugating enzyme]-L-cysteine + [acceptor protein]-L-lysine = [E2 ubiquitin-conjugating enzyme]-L-cysteine + N(6)-ubiquitinyl-[acceptor protein]-L-lysine.</text>
        <dbReference type="EC" id="2.3.2.27"/>
    </reaction>
</comment>
<evidence type="ECO:0000256" key="11">
    <source>
        <dbReference type="ARBA" id="ARBA00023136"/>
    </source>
</evidence>
<keyword evidence="7" id="KW-0863">Zinc-finger</keyword>
<evidence type="ECO:0000256" key="1">
    <source>
        <dbReference type="ARBA" id="ARBA00000900"/>
    </source>
</evidence>
<sequence length="173" mass="20059">MSTILCRYCGQSVGELRYNNHLQRCVIFSHYQDGLGDDGDDNILESYIQSNNQLSPGNNINRFLVEHHSPPIRRYIHQTPRTHTRRVHIPMVQRMCFNIEIGIDIDSVSTVVESNCDDICSVCYEHFNDLKEVRMLICGHKFCTTCISKWCEKNTTCPLCKFDLKKKIDTTLI</sequence>
<dbReference type="GO" id="GO:0006511">
    <property type="term" value="P:ubiquitin-dependent protein catabolic process"/>
    <property type="evidence" value="ECO:0007669"/>
    <property type="project" value="TreeGrafter"/>
</dbReference>
<evidence type="ECO:0000256" key="9">
    <source>
        <dbReference type="ARBA" id="ARBA00022833"/>
    </source>
</evidence>
<dbReference type="EMBL" id="MN739141">
    <property type="protein sequence ID" value="QHS90634.1"/>
    <property type="molecule type" value="Genomic_DNA"/>
</dbReference>